<dbReference type="Proteomes" id="UP000680020">
    <property type="component" value="Unassembled WGS sequence"/>
</dbReference>
<dbReference type="InterPro" id="IPR050638">
    <property type="entry name" value="AA-Vitamin_Transporters"/>
</dbReference>
<evidence type="ECO:0000313" key="9">
    <source>
        <dbReference type="Proteomes" id="UP000680020"/>
    </source>
</evidence>
<evidence type="ECO:0000256" key="4">
    <source>
        <dbReference type="ARBA" id="ARBA00022989"/>
    </source>
</evidence>
<feature type="transmembrane region" description="Helical" evidence="6">
    <location>
        <begin position="79"/>
        <end position="99"/>
    </location>
</feature>
<accession>A0AB35BX12</accession>
<dbReference type="AlphaFoldDB" id="A0AB35BX12"/>
<dbReference type="SUPFAM" id="SSF103481">
    <property type="entry name" value="Multidrug resistance efflux transporter EmrE"/>
    <property type="match status" value="2"/>
</dbReference>
<dbReference type="InterPro" id="IPR000620">
    <property type="entry name" value="EamA_dom"/>
</dbReference>
<feature type="domain" description="EamA" evidence="7">
    <location>
        <begin position="136"/>
        <end position="269"/>
    </location>
</feature>
<protein>
    <submittedName>
        <fullName evidence="8">EamA family transporter</fullName>
    </submittedName>
</protein>
<feature type="transmembrane region" description="Helical" evidence="6">
    <location>
        <begin position="168"/>
        <end position="187"/>
    </location>
</feature>
<evidence type="ECO:0000313" key="8">
    <source>
        <dbReference type="EMBL" id="MBS7824819.1"/>
    </source>
</evidence>
<keyword evidence="3 6" id="KW-0812">Transmembrane</keyword>
<keyword evidence="2" id="KW-1003">Cell membrane</keyword>
<keyword evidence="4 6" id="KW-1133">Transmembrane helix</keyword>
<comment type="subcellular location">
    <subcellularLocation>
        <location evidence="1">Cell membrane</location>
        <topology evidence="1">Multi-pass membrane protein</topology>
    </subcellularLocation>
</comment>
<gene>
    <name evidence="8" type="ORF">J7561_06320</name>
</gene>
<dbReference type="GO" id="GO:0005886">
    <property type="term" value="C:plasma membrane"/>
    <property type="evidence" value="ECO:0007669"/>
    <property type="project" value="UniProtKB-SubCell"/>
</dbReference>
<evidence type="ECO:0000256" key="2">
    <source>
        <dbReference type="ARBA" id="ARBA00022475"/>
    </source>
</evidence>
<feature type="transmembrane region" description="Helical" evidence="6">
    <location>
        <begin position="55"/>
        <end position="73"/>
    </location>
</feature>
<evidence type="ECO:0000256" key="1">
    <source>
        <dbReference type="ARBA" id="ARBA00004651"/>
    </source>
</evidence>
<evidence type="ECO:0000256" key="6">
    <source>
        <dbReference type="SAM" id="Phobius"/>
    </source>
</evidence>
<dbReference type="PANTHER" id="PTHR32322">
    <property type="entry name" value="INNER MEMBRANE TRANSPORTER"/>
    <property type="match status" value="1"/>
</dbReference>
<evidence type="ECO:0000256" key="5">
    <source>
        <dbReference type="ARBA" id="ARBA00023136"/>
    </source>
</evidence>
<feature type="transmembrane region" description="Helical" evidence="6">
    <location>
        <begin position="199"/>
        <end position="217"/>
    </location>
</feature>
<feature type="transmembrane region" description="Helical" evidence="6">
    <location>
        <begin position="111"/>
        <end position="129"/>
    </location>
</feature>
<feature type="transmembrane region" description="Helical" evidence="6">
    <location>
        <begin position="7"/>
        <end position="23"/>
    </location>
</feature>
<organism evidence="8 9">
    <name type="scientific">Wohlfahrtiimonas chitiniclastica</name>
    <dbReference type="NCBI Taxonomy" id="400946"/>
    <lineage>
        <taxon>Bacteria</taxon>
        <taxon>Pseudomonadati</taxon>
        <taxon>Pseudomonadota</taxon>
        <taxon>Gammaproteobacteria</taxon>
        <taxon>Cardiobacteriales</taxon>
        <taxon>Ignatzschineriaceae</taxon>
        <taxon>Wohlfahrtiimonas</taxon>
    </lineage>
</organism>
<evidence type="ECO:0000259" key="7">
    <source>
        <dbReference type="Pfam" id="PF00892"/>
    </source>
</evidence>
<proteinExistence type="predicted"/>
<reference evidence="8" key="1">
    <citation type="submission" date="2021-03" db="EMBL/GenBank/DDBJ databases">
        <title>Identification and antibiotic profiling of Wohlfahrtiimonas chitiniclastica, an underestimated human pathogen.</title>
        <authorList>
            <person name="Kopf A."/>
            <person name="Bunk B."/>
            <person name="Coldewey S."/>
            <person name="Gunzer F."/>
            <person name="Riedel T."/>
            <person name="Schroettner P."/>
        </authorList>
    </citation>
    <scope>NUCLEOTIDE SEQUENCE</scope>
    <source>
        <strain evidence="8">DSM 100917</strain>
    </source>
</reference>
<keyword evidence="5 6" id="KW-0472">Membrane</keyword>
<dbReference type="EMBL" id="JAGIBU010000004">
    <property type="protein sequence ID" value="MBS7824819.1"/>
    <property type="molecule type" value="Genomic_DNA"/>
</dbReference>
<dbReference type="InterPro" id="IPR037185">
    <property type="entry name" value="EmrE-like"/>
</dbReference>
<feature type="transmembrane region" description="Helical" evidence="6">
    <location>
        <begin position="135"/>
        <end position="156"/>
    </location>
</feature>
<feature type="transmembrane region" description="Helical" evidence="6">
    <location>
        <begin position="253"/>
        <end position="271"/>
    </location>
</feature>
<feature type="domain" description="EamA" evidence="7">
    <location>
        <begin position="7"/>
        <end position="126"/>
    </location>
</feature>
<dbReference type="PANTHER" id="PTHR32322:SF18">
    <property type="entry name" value="S-ADENOSYLMETHIONINE_S-ADENOSYLHOMOCYSTEINE TRANSPORTER"/>
    <property type="match status" value="1"/>
</dbReference>
<name>A0AB35BX12_9GAMM</name>
<feature type="transmembrane region" description="Helical" evidence="6">
    <location>
        <begin position="224"/>
        <end position="247"/>
    </location>
</feature>
<dbReference type="RefSeq" id="WP_213403998.1">
    <property type="nucleotide sequence ID" value="NZ_JAGIBT010000005.1"/>
</dbReference>
<feature type="transmembrane region" description="Helical" evidence="6">
    <location>
        <begin position="29"/>
        <end position="48"/>
    </location>
</feature>
<sequence length="277" mass="31095">MLELSVISILWSLSFSLIGLYIAPFVDPYLAVLIRIMCGIVIFLPFVRKTSLQEIGQLMLVGACQFGLTYIFLYQAFHYISVIEVLLFSITTPIYIVIIRSFFDKTFQARAFMAAFLAVIGAAIIRYQAISPSFVMGFVLMQTANFVFAFGQTYYQRTQTQSRKNYQSFFWFFAGAFVVVFPTWLLLGTTKFTVQTSTLLSLFYVGFLATGLGQYLWLQGATKVSAATLSVMNNLLIPFGIVINLLFGGTIDMPIEFTIGSTIILISLWVAKQPKKA</sequence>
<evidence type="ECO:0000256" key="3">
    <source>
        <dbReference type="ARBA" id="ARBA00022692"/>
    </source>
</evidence>
<dbReference type="Pfam" id="PF00892">
    <property type="entry name" value="EamA"/>
    <property type="match status" value="2"/>
</dbReference>
<comment type="caution">
    <text evidence="8">The sequence shown here is derived from an EMBL/GenBank/DDBJ whole genome shotgun (WGS) entry which is preliminary data.</text>
</comment>